<proteinExistence type="predicted"/>
<gene>
    <name evidence="2" type="ORF">NESM_000289800</name>
</gene>
<evidence type="ECO:0000256" key="1">
    <source>
        <dbReference type="SAM" id="MobiDB-lite"/>
    </source>
</evidence>
<organism evidence="2 3">
    <name type="scientific">Novymonas esmeraldas</name>
    <dbReference type="NCBI Taxonomy" id="1808958"/>
    <lineage>
        <taxon>Eukaryota</taxon>
        <taxon>Discoba</taxon>
        <taxon>Euglenozoa</taxon>
        <taxon>Kinetoplastea</taxon>
        <taxon>Metakinetoplastina</taxon>
        <taxon>Trypanosomatida</taxon>
        <taxon>Trypanosomatidae</taxon>
        <taxon>Novymonas</taxon>
    </lineage>
</organism>
<feature type="compositionally biased region" description="Low complexity" evidence="1">
    <location>
        <begin position="129"/>
        <end position="143"/>
    </location>
</feature>
<name>A0AAW0FFA2_9TRYP</name>
<sequence>MFDAALRDAPREELVEHIHLQRELIQRLHRRVLELESSLELLYTDTHVDTANRMAFLEPSAHEHRAAPSLSSGARHGAPPLARLGSGAPDTHRAEERWCARAREGEGEGRVVAPEPRRQAPHPHRADGAPAVSPAPSASSSSATDHLTVLEGVKEINYVLAAHRDGHPTLPPCVVKELEDIRMRLLRGFQKTFASGDRDAATPAQEEEGRTAARGSHARRGSDGVPEPRIDGRRIETSTSGDSAETSCTSRWVRPRWISPDRPHQL</sequence>
<keyword evidence="3" id="KW-1185">Reference proteome</keyword>
<reference evidence="2 3" key="1">
    <citation type="journal article" date="2021" name="MBio">
        <title>A New Model Trypanosomatid, Novymonas esmeraldas: Genomic Perception of Its 'Candidatus Pandoraea novymonadis' Endosymbiont.</title>
        <authorList>
            <person name="Zakharova A."/>
            <person name="Saura A."/>
            <person name="Butenko A."/>
            <person name="Podesvova L."/>
            <person name="Warmusova S."/>
            <person name="Kostygov A.Y."/>
            <person name="Nenarokova A."/>
            <person name="Lukes J."/>
            <person name="Opperdoes F.R."/>
            <person name="Yurchenko V."/>
        </authorList>
    </citation>
    <scope>NUCLEOTIDE SEQUENCE [LARGE SCALE GENOMIC DNA]</scope>
    <source>
        <strain evidence="2 3">E262AT.01</strain>
    </source>
</reference>
<evidence type="ECO:0000313" key="2">
    <source>
        <dbReference type="EMBL" id="KAK7202197.1"/>
    </source>
</evidence>
<feature type="compositionally biased region" description="Polar residues" evidence="1">
    <location>
        <begin position="237"/>
        <end position="249"/>
    </location>
</feature>
<protein>
    <submittedName>
        <fullName evidence="2">Uncharacterized protein</fullName>
    </submittedName>
</protein>
<dbReference type="AlphaFoldDB" id="A0AAW0FFA2"/>
<feature type="compositionally biased region" description="Basic and acidic residues" evidence="1">
    <location>
        <begin position="220"/>
        <end position="236"/>
    </location>
</feature>
<comment type="caution">
    <text evidence="2">The sequence shown here is derived from an EMBL/GenBank/DDBJ whole genome shotgun (WGS) entry which is preliminary data.</text>
</comment>
<evidence type="ECO:0000313" key="3">
    <source>
        <dbReference type="Proteomes" id="UP001430356"/>
    </source>
</evidence>
<feature type="region of interest" description="Disordered" evidence="1">
    <location>
        <begin position="195"/>
        <end position="249"/>
    </location>
</feature>
<accession>A0AAW0FFA2</accession>
<feature type="region of interest" description="Disordered" evidence="1">
    <location>
        <begin position="61"/>
        <end position="143"/>
    </location>
</feature>
<feature type="compositionally biased region" description="Basic and acidic residues" evidence="1">
    <location>
        <begin position="90"/>
        <end position="109"/>
    </location>
</feature>
<dbReference type="EMBL" id="JAECZO010000026">
    <property type="protein sequence ID" value="KAK7202197.1"/>
    <property type="molecule type" value="Genomic_DNA"/>
</dbReference>
<dbReference type="Proteomes" id="UP001430356">
    <property type="component" value="Unassembled WGS sequence"/>
</dbReference>